<accession>A0ABD2FAJ1</accession>
<keyword evidence="1" id="KW-0732">Signal</keyword>
<evidence type="ECO:0000313" key="2">
    <source>
        <dbReference type="EMBL" id="KAL2805561.1"/>
    </source>
</evidence>
<feature type="signal peptide" evidence="1">
    <location>
        <begin position="1"/>
        <end position="17"/>
    </location>
</feature>
<feature type="chain" id="PRO_5044885303" evidence="1">
    <location>
        <begin position="18"/>
        <end position="110"/>
    </location>
</feature>
<evidence type="ECO:0000256" key="1">
    <source>
        <dbReference type="SAM" id="SignalP"/>
    </source>
</evidence>
<sequence length="110" mass="12045">MMCPWYWWGISVTWLHALWSLGRLRTSPEATASPTLRHQPRPGRAAALALAPAPGPSGTPRDPCDPAAPRAGVEDAFYTLVREIRQHKLRKLNPPDESGPGCMSCKCVLS</sequence>
<reference evidence="2 3" key="1">
    <citation type="journal article" date="2024" name="G3 (Bethesda)">
        <title>A hybrid genome assembly of the endangered aye-aye (Daubentonia madagascariensis).</title>
        <authorList>
            <person name="Versoza C.J."/>
            <person name="Pfeifer S.P."/>
        </authorList>
    </citation>
    <scope>NUCLEOTIDE SEQUENCE [LARGE SCALE GENOMIC DNA]</scope>
    <source>
        <strain evidence="2">6821</strain>
    </source>
</reference>
<gene>
    <name evidence="2" type="ORF">WCI35_002239</name>
</gene>
<keyword evidence="3" id="KW-1185">Reference proteome</keyword>
<dbReference type="Proteomes" id="UP001610411">
    <property type="component" value="Unassembled WGS sequence"/>
</dbReference>
<comment type="caution">
    <text evidence="2">The sequence shown here is derived from an EMBL/GenBank/DDBJ whole genome shotgun (WGS) entry which is preliminary data.</text>
</comment>
<organism evidence="2 3">
    <name type="scientific">Daubentonia madagascariensis</name>
    <name type="common">Aye-aye</name>
    <name type="synonym">Sciurus madagascariensis</name>
    <dbReference type="NCBI Taxonomy" id="31869"/>
    <lineage>
        <taxon>Eukaryota</taxon>
        <taxon>Metazoa</taxon>
        <taxon>Chordata</taxon>
        <taxon>Craniata</taxon>
        <taxon>Vertebrata</taxon>
        <taxon>Euteleostomi</taxon>
        <taxon>Mammalia</taxon>
        <taxon>Eutheria</taxon>
        <taxon>Euarchontoglires</taxon>
        <taxon>Primates</taxon>
        <taxon>Strepsirrhini</taxon>
        <taxon>Chiromyiformes</taxon>
        <taxon>Daubentoniidae</taxon>
        <taxon>Daubentonia</taxon>
    </lineage>
</organism>
<proteinExistence type="predicted"/>
<evidence type="ECO:0000313" key="3">
    <source>
        <dbReference type="Proteomes" id="UP001610411"/>
    </source>
</evidence>
<protein>
    <submittedName>
        <fullName evidence="2">GTPase HRas isoform 3</fullName>
    </submittedName>
</protein>
<dbReference type="AlphaFoldDB" id="A0ABD2FAJ1"/>
<name>A0ABD2FAJ1_DAUMA</name>
<dbReference type="EMBL" id="JBFSEQ010000001">
    <property type="protein sequence ID" value="KAL2805561.1"/>
    <property type="molecule type" value="Genomic_DNA"/>
</dbReference>